<evidence type="ECO:0000256" key="1">
    <source>
        <dbReference type="SAM" id="SignalP"/>
    </source>
</evidence>
<evidence type="ECO:0000313" key="3">
    <source>
        <dbReference type="Proteomes" id="UP000054771"/>
    </source>
</evidence>
<dbReference type="EMBL" id="CDMC01000025">
    <property type="protein sequence ID" value="CEL11355.1"/>
    <property type="molecule type" value="Genomic_DNA"/>
</dbReference>
<keyword evidence="1" id="KW-0732">Signal</keyword>
<keyword evidence="3" id="KW-1185">Reference proteome</keyword>
<proteinExistence type="predicted"/>
<dbReference type="AlphaFoldDB" id="A0A0U5GH54"/>
<dbReference type="STRING" id="454130.A0A0U5GH54"/>
<sequence>MLAQVLTALSASIPLVAAGTLFASDFSSSSTAPFSLCNYKSPSTGTIANQELHLYFDESGYDGTRDDRGVEICRFNSGTNTNTAQMTKEGWQGFNLYVPANGFPSDKSTIIAQQFCPAGCISWCGTLEIAGNALVVNHRSGCGGATTVTILDNVPRNKWHAVVIRMRVSAAYDGAYEVWWDGAKIYSATGINVGFGTWNGNDGVEEGWYFKNGMYAFDYADYNDATRTLYFDNIRWYQADSGESDGYDTVAPTSYSEKF</sequence>
<dbReference type="Pfam" id="PF14099">
    <property type="entry name" value="Polysacc_lyase"/>
    <property type="match status" value="1"/>
</dbReference>
<evidence type="ECO:0000313" key="2">
    <source>
        <dbReference type="EMBL" id="CEL11355.1"/>
    </source>
</evidence>
<feature type="signal peptide" evidence="1">
    <location>
        <begin position="1"/>
        <end position="18"/>
    </location>
</feature>
<name>A0A0U5GH54_ASPCI</name>
<dbReference type="OMA" id="TIIAQQF"/>
<dbReference type="Proteomes" id="UP000054771">
    <property type="component" value="Unassembled WGS sequence"/>
</dbReference>
<reference evidence="3" key="1">
    <citation type="journal article" date="2016" name="Genome Announc.">
        <title>Draft genome sequences of fungus Aspergillus calidoustus.</title>
        <authorList>
            <person name="Horn F."/>
            <person name="Linde J."/>
            <person name="Mattern D.J."/>
            <person name="Walther G."/>
            <person name="Guthke R."/>
            <person name="Scherlach K."/>
            <person name="Martin K."/>
            <person name="Brakhage A.A."/>
            <person name="Petzke L."/>
            <person name="Valiante V."/>
        </authorList>
    </citation>
    <scope>NUCLEOTIDE SEQUENCE [LARGE SCALE GENOMIC DNA]</scope>
    <source>
        <strain evidence="3">SF006504</strain>
    </source>
</reference>
<gene>
    <name evidence="2" type="ORF">ASPCAL14458</name>
</gene>
<dbReference type="InterPro" id="IPR025975">
    <property type="entry name" value="Polysacc_lyase"/>
</dbReference>
<dbReference type="Gene3D" id="2.60.120.200">
    <property type="match status" value="1"/>
</dbReference>
<accession>A0A0U5GH54</accession>
<feature type="chain" id="PRO_5006857879" evidence="1">
    <location>
        <begin position="19"/>
        <end position="259"/>
    </location>
</feature>
<dbReference type="OrthoDB" id="2896006at2759"/>
<protein>
    <submittedName>
        <fullName evidence="2">Uncharacterized protein</fullName>
    </submittedName>
</protein>
<organism evidence="2 3">
    <name type="scientific">Aspergillus calidoustus</name>
    <dbReference type="NCBI Taxonomy" id="454130"/>
    <lineage>
        <taxon>Eukaryota</taxon>
        <taxon>Fungi</taxon>
        <taxon>Dikarya</taxon>
        <taxon>Ascomycota</taxon>
        <taxon>Pezizomycotina</taxon>
        <taxon>Eurotiomycetes</taxon>
        <taxon>Eurotiomycetidae</taxon>
        <taxon>Eurotiales</taxon>
        <taxon>Aspergillaceae</taxon>
        <taxon>Aspergillus</taxon>
        <taxon>Aspergillus subgen. Nidulantes</taxon>
    </lineage>
</organism>